<proteinExistence type="predicted"/>
<gene>
    <name evidence="3" type="ORF">LITE_LOCUS34663</name>
</gene>
<dbReference type="InterPro" id="IPR025836">
    <property type="entry name" value="Zn_knuckle_CX2CX4HX4C"/>
</dbReference>
<keyword evidence="1" id="KW-0479">Metal-binding</keyword>
<evidence type="ECO:0000259" key="2">
    <source>
        <dbReference type="PROSITE" id="PS50158"/>
    </source>
</evidence>
<dbReference type="PROSITE" id="PS50158">
    <property type="entry name" value="ZF_CCHC"/>
    <property type="match status" value="1"/>
</dbReference>
<protein>
    <recommendedName>
        <fullName evidence="2">CCHC-type domain-containing protein</fullName>
    </recommendedName>
</protein>
<dbReference type="AlphaFoldDB" id="A0AAV0NRK2"/>
<dbReference type="EMBL" id="CAMGYJ010000008">
    <property type="protein sequence ID" value="CAI0460823.1"/>
    <property type="molecule type" value="Genomic_DNA"/>
</dbReference>
<evidence type="ECO:0000313" key="4">
    <source>
        <dbReference type="Proteomes" id="UP001154282"/>
    </source>
</evidence>
<organism evidence="3 4">
    <name type="scientific">Linum tenue</name>
    <dbReference type="NCBI Taxonomy" id="586396"/>
    <lineage>
        <taxon>Eukaryota</taxon>
        <taxon>Viridiplantae</taxon>
        <taxon>Streptophyta</taxon>
        <taxon>Embryophyta</taxon>
        <taxon>Tracheophyta</taxon>
        <taxon>Spermatophyta</taxon>
        <taxon>Magnoliopsida</taxon>
        <taxon>eudicotyledons</taxon>
        <taxon>Gunneridae</taxon>
        <taxon>Pentapetalae</taxon>
        <taxon>rosids</taxon>
        <taxon>fabids</taxon>
        <taxon>Malpighiales</taxon>
        <taxon>Linaceae</taxon>
        <taxon>Linum</taxon>
    </lineage>
</organism>
<name>A0AAV0NRK2_9ROSI</name>
<dbReference type="InterPro" id="IPR040256">
    <property type="entry name" value="At4g02000-like"/>
</dbReference>
<dbReference type="InterPro" id="IPR001878">
    <property type="entry name" value="Znf_CCHC"/>
</dbReference>
<sequence length="93" mass="10582">MEFINREAVERIASRIGKPVKVDRATMTGDRGRYARVCVEVDLTKPLLSQYKVEGRTYYIHFKGLHNICTECGKYGHSVKSCHLLFKPSPPPS</sequence>
<dbReference type="Pfam" id="PF14392">
    <property type="entry name" value="zf-CCHC_4"/>
    <property type="match status" value="1"/>
</dbReference>
<reference evidence="3" key="1">
    <citation type="submission" date="2022-08" db="EMBL/GenBank/DDBJ databases">
        <authorList>
            <person name="Gutierrez-Valencia J."/>
        </authorList>
    </citation>
    <scope>NUCLEOTIDE SEQUENCE</scope>
</reference>
<evidence type="ECO:0000313" key="3">
    <source>
        <dbReference type="EMBL" id="CAI0460823.1"/>
    </source>
</evidence>
<comment type="caution">
    <text evidence="3">The sequence shown here is derived from an EMBL/GenBank/DDBJ whole genome shotgun (WGS) entry which is preliminary data.</text>
</comment>
<dbReference type="PANTHER" id="PTHR31286:SF99">
    <property type="entry name" value="DUF4283 DOMAIN-CONTAINING PROTEIN"/>
    <property type="match status" value="1"/>
</dbReference>
<dbReference type="GO" id="GO:0003676">
    <property type="term" value="F:nucleic acid binding"/>
    <property type="evidence" value="ECO:0007669"/>
    <property type="project" value="InterPro"/>
</dbReference>
<keyword evidence="1" id="KW-0863">Zinc-finger</keyword>
<dbReference type="PANTHER" id="PTHR31286">
    <property type="entry name" value="GLYCINE-RICH CELL WALL STRUCTURAL PROTEIN 1.8-LIKE"/>
    <property type="match status" value="1"/>
</dbReference>
<dbReference type="Proteomes" id="UP001154282">
    <property type="component" value="Unassembled WGS sequence"/>
</dbReference>
<accession>A0AAV0NRK2</accession>
<dbReference type="GO" id="GO:0008270">
    <property type="term" value="F:zinc ion binding"/>
    <property type="evidence" value="ECO:0007669"/>
    <property type="project" value="UniProtKB-KW"/>
</dbReference>
<keyword evidence="1" id="KW-0862">Zinc</keyword>
<keyword evidence="4" id="KW-1185">Reference proteome</keyword>
<evidence type="ECO:0000256" key="1">
    <source>
        <dbReference type="PROSITE-ProRule" id="PRU00047"/>
    </source>
</evidence>
<feature type="domain" description="CCHC-type" evidence="2">
    <location>
        <begin position="69"/>
        <end position="82"/>
    </location>
</feature>